<dbReference type="STRING" id="445961.IW15_09565"/>
<comment type="caution">
    <text evidence="1">The sequence shown here is derived from an EMBL/GenBank/DDBJ whole genome shotgun (WGS) entry which is preliminary data.</text>
</comment>
<gene>
    <name evidence="1" type="ORF">IW15_09565</name>
</gene>
<proteinExistence type="predicted"/>
<evidence type="ECO:0008006" key="3">
    <source>
        <dbReference type="Google" id="ProtNLM"/>
    </source>
</evidence>
<reference evidence="1 2" key="1">
    <citation type="submission" date="2014-07" db="EMBL/GenBank/DDBJ databases">
        <title>Genome of Chryseobacterium soli DSM 19298.</title>
        <authorList>
            <person name="Stropko S.J."/>
            <person name="Pipes S.E."/>
            <person name="Newman J."/>
        </authorList>
    </citation>
    <scope>NUCLEOTIDE SEQUENCE [LARGE SCALE GENOMIC DNA]</scope>
    <source>
        <strain evidence="1 2">DSM 19298</strain>
    </source>
</reference>
<protein>
    <recommendedName>
        <fullName evidence="3">Outer membrane protein beta-barrel domain-containing protein</fullName>
    </recommendedName>
</protein>
<dbReference type="eggNOG" id="COG3468">
    <property type="taxonomic scope" value="Bacteria"/>
</dbReference>
<keyword evidence="2" id="KW-1185">Reference proteome</keyword>
<organism evidence="1 2">
    <name type="scientific">Chryseobacterium soli</name>
    <dbReference type="NCBI Taxonomy" id="445961"/>
    <lineage>
        <taxon>Bacteria</taxon>
        <taxon>Pseudomonadati</taxon>
        <taxon>Bacteroidota</taxon>
        <taxon>Flavobacteriia</taxon>
        <taxon>Flavobacteriales</taxon>
        <taxon>Weeksellaceae</taxon>
        <taxon>Chryseobacterium group</taxon>
        <taxon>Chryseobacterium</taxon>
    </lineage>
</organism>
<dbReference type="EMBL" id="JPRH01000003">
    <property type="protein sequence ID" value="KFF13013.1"/>
    <property type="molecule type" value="Genomic_DNA"/>
</dbReference>
<evidence type="ECO:0000313" key="1">
    <source>
        <dbReference type="EMBL" id="KFF13013.1"/>
    </source>
</evidence>
<name>A0A086A8J9_9FLAO</name>
<dbReference type="Proteomes" id="UP000028705">
    <property type="component" value="Unassembled WGS sequence"/>
</dbReference>
<accession>A0A086A8J9</accession>
<dbReference type="AlphaFoldDB" id="A0A086A8J9"/>
<evidence type="ECO:0000313" key="2">
    <source>
        <dbReference type="Proteomes" id="UP000028705"/>
    </source>
</evidence>
<sequence>MQYAQITFEKGYFINNAGERTEASIKNLDWKNNPTEFEYKLDNSSDVRKENIKNIQEFGIETLERYVRKTILIDRSSDHLNRLSETRAPEFKEETLFLKYLVEGKSNLFYYESGDTRRFFYSTDDGSVKQLIYKSYAINESQIGYNEEYKKQLSESLKCGVDSKMIKKTDYEPTDLTKIFITNNECSTGHTVLYGQAKVKKDLFNLTIRPGVNFSKVENNHHYYSVNDQTKFDSKATFRIGAELEFILPFNKNKWALFAEPTYQYYKNTTEVSLMDGSYNGKKSKRSVDYKSFEIPFGIRHYFFINKQSKIFVNAAYILDFNLNSAITYDQTEFKIASGNNFTFGAGYKYNDKYSLEFRMGMSRDLLRNYLNFASNYRTISVILGYTLF</sequence>